<feature type="compositionally biased region" description="Low complexity" evidence="1">
    <location>
        <begin position="1"/>
        <end position="11"/>
    </location>
</feature>
<evidence type="ECO:0000256" key="1">
    <source>
        <dbReference type="SAM" id="MobiDB-lite"/>
    </source>
</evidence>
<protein>
    <submittedName>
        <fullName evidence="2">Histone deacetylase family protein</fullName>
    </submittedName>
</protein>
<sequence length="167" mass="19366">NNNNNNNNNNNDDAKEEEEKENTVEREGEQDRRVDSMNDITEMYQNESAKQEKEERGRRRDSDEGARTNILSTNTIDEEEMYPIDHWNEGQAFEPLLQLPMESRLANGTESIGGIRPTSEAKRRRSKKKRCRAESDASDSNLLHLEEPTDLNVKPPNKWFPFRLSDG</sequence>
<dbReference type="EMBL" id="ASPP01011649">
    <property type="protein sequence ID" value="ETO21408.1"/>
    <property type="molecule type" value="Genomic_DNA"/>
</dbReference>
<proteinExistence type="predicted"/>
<feature type="region of interest" description="Disordered" evidence="1">
    <location>
        <begin position="1"/>
        <end position="76"/>
    </location>
</feature>
<organism evidence="2 3">
    <name type="scientific">Reticulomyxa filosa</name>
    <dbReference type="NCBI Taxonomy" id="46433"/>
    <lineage>
        <taxon>Eukaryota</taxon>
        <taxon>Sar</taxon>
        <taxon>Rhizaria</taxon>
        <taxon>Retaria</taxon>
        <taxon>Foraminifera</taxon>
        <taxon>Monothalamids</taxon>
        <taxon>Reticulomyxidae</taxon>
        <taxon>Reticulomyxa</taxon>
    </lineage>
</organism>
<accession>X6N675</accession>
<feature type="compositionally biased region" description="Basic residues" evidence="1">
    <location>
        <begin position="122"/>
        <end position="131"/>
    </location>
</feature>
<name>X6N675_RETFI</name>
<comment type="caution">
    <text evidence="2">The sequence shown here is derived from an EMBL/GenBank/DDBJ whole genome shotgun (WGS) entry which is preliminary data.</text>
</comment>
<dbReference type="Proteomes" id="UP000023152">
    <property type="component" value="Unassembled WGS sequence"/>
</dbReference>
<gene>
    <name evidence="2" type="ORF">RFI_15796</name>
</gene>
<reference evidence="2 3" key="1">
    <citation type="journal article" date="2013" name="Curr. Biol.">
        <title>The Genome of the Foraminiferan Reticulomyxa filosa.</title>
        <authorList>
            <person name="Glockner G."/>
            <person name="Hulsmann N."/>
            <person name="Schleicher M."/>
            <person name="Noegel A.A."/>
            <person name="Eichinger L."/>
            <person name="Gallinger C."/>
            <person name="Pawlowski J."/>
            <person name="Sierra R."/>
            <person name="Euteneuer U."/>
            <person name="Pillet L."/>
            <person name="Moustafa A."/>
            <person name="Platzer M."/>
            <person name="Groth M."/>
            <person name="Szafranski K."/>
            <person name="Schliwa M."/>
        </authorList>
    </citation>
    <scope>NUCLEOTIDE SEQUENCE [LARGE SCALE GENOMIC DNA]</scope>
</reference>
<keyword evidence="3" id="KW-1185">Reference proteome</keyword>
<feature type="compositionally biased region" description="Basic and acidic residues" evidence="1">
    <location>
        <begin position="49"/>
        <end position="66"/>
    </location>
</feature>
<feature type="region of interest" description="Disordered" evidence="1">
    <location>
        <begin position="104"/>
        <end position="157"/>
    </location>
</feature>
<feature type="compositionally biased region" description="Basic and acidic residues" evidence="1">
    <location>
        <begin position="21"/>
        <end position="36"/>
    </location>
</feature>
<evidence type="ECO:0000313" key="3">
    <source>
        <dbReference type="Proteomes" id="UP000023152"/>
    </source>
</evidence>
<evidence type="ECO:0000313" key="2">
    <source>
        <dbReference type="EMBL" id="ETO21408.1"/>
    </source>
</evidence>
<feature type="non-terminal residue" evidence="2">
    <location>
        <position position="1"/>
    </location>
</feature>
<dbReference type="AlphaFoldDB" id="X6N675"/>